<feature type="region of interest" description="Disordered" evidence="1">
    <location>
        <begin position="1301"/>
        <end position="1327"/>
    </location>
</feature>
<evidence type="ECO:0000313" key="3">
    <source>
        <dbReference type="Proteomes" id="UP000053317"/>
    </source>
</evidence>
<reference evidence="2 3" key="1">
    <citation type="submission" date="2015-05" db="EMBL/GenBank/DDBJ databases">
        <title>Distinctive expansion of gene families associated with plant cell wall degradation and secondary metabolism in the genomes of grapevine trunk pathogens.</title>
        <authorList>
            <person name="Lawrence D.P."/>
            <person name="Travadon R."/>
            <person name="Rolshausen P.E."/>
            <person name="Baumgartner K."/>
        </authorList>
    </citation>
    <scope>NUCLEOTIDE SEQUENCE [LARGE SCALE GENOMIC DNA]</scope>
    <source>
        <strain evidence="2">UCRPC4</strain>
    </source>
</reference>
<gene>
    <name evidence="2" type="ORF">UCRPC4_g00132</name>
</gene>
<accession>A0A0G2HLA8</accession>
<proteinExistence type="predicted"/>
<feature type="region of interest" description="Disordered" evidence="1">
    <location>
        <begin position="120"/>
        <end position="150"/>
    </location>
</feature>
<evidence type="ECO:0000256" key="1">
    <source>
        <dbReference type="SAM" id="MobiDB-lite"/>
    </source>
</evidence>
<feature type="compositionally biased region" description="Low complexity" evidence="1">
    <location>
        <begin position="140"/>
        <end position="150"/>
    </location>
</feature>
<name>A0A0G2HLA8_PHACM</name>
<reference evidence="2 3" key="2">
    <citation type="submission" date="2015-05" db="EMBL/GenBank/DDBJ databases">
        <authorList>
            <person name="Morales-Cruz A."/>
            <person name="Amrine K.C."/>
            <person name="Cantu D."/>
        </authorList>
    </citation>
    <scope>NUCLEOTIDE SEQUENCE [LARGE SCALE GENOMIC DNA]</scope>
    <source>
        <strain evidence="2">UCRPC4</strain>
    </source>
</reference>
<sequence>MGAMVRIASEKPGVIGLGHQSTVPQRRSGTVDANDEQASIEALGVAGIVGGAVSAEATVTGISVEWSIPRMPFLEQLDKQSPPAVPETYIFSLVLGLLGIFSENITRFIMPLSVPKEIRNRKSHSSASEDIPETEHSNGPSPSRSSATVSVRRRQVILMNPLEQESHAQWENVKATASLIDACWPAYLASSSTFFYAALDGDHYHGLVRAFQKLTQVSGVMRLNTPRDALLTTLGKAAVPADTFDLAPPPTPKHELGPAGLNGSAAGVSSPGLLSPTTEMPRPSFDTSNATLTTRNLLCLRALLNLGIALGPTLNVAAWTILLSTLQQAELVIKVSLDAKRRRASGGHGNVEDEDKLQTNLGVEITAVQTAANKMFSATIDYPSESFLQLLESLCGMARDTSALQDHVRNLPLSISEYGFPQMPARPSRRHQPTRSVSTVVSMDKESDQELQFVLEKLPTVVASNKDRLALEAPEESGWNIISQVLRKVVQDTDLATEGRFRGADLLGKISLVTLTLSNTADVKAKADIQRRGLSLLHSQLRPRELVHEMPQGKQSTEKVLHENVLRSLENILAASGEQIIAGWNLVFDVINSIFVLEQDKIVGHGTADFDPHPTGAAVELVRASFQSVQLLGSDFLDRLPPSCISAYIVALHDFGAQTDDLNIALTSTTLFLSVINFLREHMDGPPRIVDRTCLSEHACSKEINVAANALWILAINHLAELALDHRDDIRNAATKLLLGVFENDASSLSAEMWQDCYESIFLRLLNEPYEIEKERQYMEPWVESSIILLEGLIRMLTEQLESLKGSDSLGAIFNGVYASFERLVKTKSLKMDTCVFTSSNSLLTAMGLKGLVTESRLRTAWDLWSSKGRMIISESSSTSMEPNQTALTTYIDCLLQICNFSKSYSDLIDPAVALITCEAVIFRSRHPLYTSDVSRIFPEQEKVLEALNFLYPQFTERRGEYFRSLLKFVEGPDLTSWVEMTVQVKAKCKRPSLVAFSGAVLAFVGKCFGNSDLDAATLTDWAVVEILDCIHDTILCVKGREVNGDPPLWQSATDTSISLIQHLVPIAIKHEKDYDSGIVNKFSDQSTKIINAVLQQSPAEHLKHGPVPEVTLKSNEKFDIMAVDQLHKSIVPLLSSDVVDDSIRNSFAEAYFKNSLLFLPFLGDLSAQSDRKLLSGLYNIRNGCIDPPILVSRPEMSYMALRILFSLTAGRDTGRQDLDTAPPNTASTYIPFDCQNLSKAAATYLILRCALPIKSFVADQPLRGLMPVPHNVKQELEYVINNYIDLDSIDDAIPPITSDDDEILTKKDDSSTSALTPVASRSRKGKHHLAHLHPLMLELWSVVKRLGHDNEGLKNVIDRWMREAAMFCGGAADVKIKRNEWWK</sequence>
<keyword evidence="3" id="KW-1185">Reference proteome</keyword>
<evidence type="ECO:0000313" key="2">
    <source>
        <dbReference type="EMBL" id="KKY29100.1"/>
    </source>
</evidence>
<dbReference type="Proteomes" id="UP000053317">
    <property type="component" value="Unassembled WGS sequence"/>
</dbReference>
<comment type="caution">
    <text evidence="2">The sequence shown here is derived from an EMBL/GenBank/DDBJ whole genome shotgun (WGS) entry which is preliminary data.</text>
</comment>
<protein>
    <submittedName>
        <fullName evidence="2">Putative endosomal peripheral membrane protein</fullName>
    </submittedName>
</protein>
<dbReference type="EMBL" id="LCWF01000005">
    <property type="protein sequence ID" value="KKY29100.1"/>
    <property type="molecule type" value="Genomic_DNA"/>
</dbReference>
<dbReference type="OrthoDB" id="294853at2759"/>
<organism evidence="2 3">
    <name type="scientific">Phaeomoniella chlamydospora</name>
    <name type="common">Phaeoacremonium chlamydosporum</name>
    <dbReference type="NCBI Taxonomy" id="158046"/>
    <lineage>
        <taxon>Eukaryota</taxon>
        <taxon>Fungi</taxon>
        <taxon>Dikarya</taxon>
        <taxon>Ascomycota</taxon>
        <taxon>Pezizomycotina</taxon>
        <taxon>Eurotiomycetes</taxon>
        <taxon>Chaetothyriomycetidae</taxon>
        <taxon>Phaeomoniellales</taxon>
        <taxon>Phaeomoniellaceae</taxon>
        <taxon>Phaeomoniella</taxon>
    </lineage>
</organism>